<evidence type="ECO:0000256" key="5">
    <source>
        <dbReference type="ARBA" id="ARBA00022729"/>
    </source>
</evidence>
<keyword evidence="19" id="KW-1015">Disulfide bond</keyword>
<feature type="transmembrane region" description="Helical" evidence="20">
    <location>
        <begin position="548"/>
        <end position="568"/>
    </location>
</feature>
<evidence type="ECO:0000313" key="23">
    <source>
        <dbReference type="EMBL" id="KAL1131963.1"/>
    </source>
</evidence>
<dbReference type="SUPFAM" id="SSF81324">
    <property type="entry name" value="Voltage-gated potassium channels"/>
    <property type="match status" value="1"/>
</dbReference>
<dbReference type="InterPro" id="IPR001508">
    <property type="entry name" value="Iono_Glu_rcpt_met"/>
</dbReference>
<organism evidence="23 24">
    <name type="scientific">Ranatra chinensis</name>
    <dbReference type="NCBI Taxonomy" id="642074"/>
    <lineage>
        <taxon>Eukaryota</taxon>
        <taxon>Metazoa</taxon>
        <taxon>Ecdysozoa</taxon>
        <taxon>Arthropoda</taxon>
        <taxon>Hexapoda</taxon>
        <taxon>Insecta</taxon>
        <taxon>Pterygota</taxon>
        <taxon>Neoptera</taxon>
        <taxon>Paraneoptera</taxon>
        <taxon>Hemiptera</taxon>
        <taxon>Heteroptera</taxon>
        <taxon>Panheteroptera</taxon>
        <taxon>Nepomorpha</taxon>
        <taxon>Nepidae</taxon>
        <taxon>Ranatrinae</taxon>
        <taxon>Ranatra</taxon>
    </lineage>
</organism>
<feature type="domain" description="Ionotropic glutamate receptor L-glutamate and glycine-binding" evidence="22">
    <location>
        <begin position="353"/>
        <end position="416"/>
    </location>
</feature>
<feature type="binding site" evidence="17">
    <location>
        <position position="432"/>
    </location>
    <ligand>
        <name>L-glutamate</name>
        <dbReference type="ChEBI" id="CHEBI:29985"/>
    </ligand>
</feature>
<keyword evidence="14" id="KW-0407">Ion channel</keyword>
<dbReference type="EMBL" id="JBFDAA010000006">
    <property type="protein sequence ID" value="KAL1131963.1"/>
    <property type="molecule type" value="Genomic_DNA"/>
</dbReference>
<dbReference type="Pfam" id="PF00060">
    <property type="entry name" value="Lig_chan"/>
    <property type="match status" value="1"/>
</dbReference>
<gene>
    <name evidence="23" type="ORF">AAG570_011574</name>
</gene>
<feature type="binding site" evidence="17">
    <location>
        <position position="599"/>
    </location>
    <ligand>
        <name>L-glutamate</name>
        <dbReference type="ChEBI" id="CHEBI:29985"/>
    </ligand>
</feature>
<keyword evidence="24" id="KW-1185">Reference proteome</keyword>
<keyword evidence="2" id="KW-0813">Transport</keyword>
<sequence>MADEGIGGVFGPDWSATGGVVRSICDSLHLPHLEMHWAPSHLHDYHPFTINLYPEPKLLAKALVAVIEDMDWTSFTLIYENTDSLVRMQELLKAHDSQLISEDRVPFTVWQLGEGPDYRPLLKEIQMTSETRIVLDCSVDKILAVLHQAKQVKLMGEYHSYILTSLDAHTLDLGELKSGGTNITMLSLIDRNKYTVQSAIYDLNNPARSSIELDNKKLNLSATTIKTGSALIYDAVQLYSKAVSEMVGDSVRVAPLPCHTPGYYWKHGYSIVSRMKRSTIEGMTGKVELDEKGRRSFFTIVITELSENGQRKIGSWDPLSGITYTRTKSQMDREIYQSISNKTFIVTSRLGKPYLWTKGDNYSGNDRFEGYSIDLIDEISKDLGFKYKFVLVSDGQYGTYNKKTKQWNGLIRELRERRADLAICDLTITYDRRSAVDFTMPFMTLGISILYSKPVKTSPGLFSFLSPLSLDVWMYMATAFLGVSLVLYIGCRISPYEWENPHPCNLDSDHLECVFSLHNCLWFSIGSLTGAGCDLLPKTISTRLLAGVWWFFALIMVSSYTANLAAFLTMERMEDTIENVEDLAKQNKIKYGVLLGGSSLDFFRDSNVSTYQKMWSVMESTRPTVFVKNNDEGVERVLKGKRAYAFFMESTSIEYQVEKHCELTQVGGLLDSKGYGIAMPFNSPYRTAISGSVLKMQESGKLHELKNKWWKEKSGKTCESSKHVPLATNELGMSNVGGVFLVLIIGCTLAFLVAILEFLWQVRKVAVQEKVKHRNFSKKLKQAYTL</sequence>
<keyword evidence="11" id="KW-0325">Glycoprotein</keyword>
<dbReference type="Gene3D" id="3.40.190.10">
    <property type="entry name" value="Periplasmic binding protein-like II"/>
    <property type="match status" value="2"/>
</dbReference>
<dbReference type="FunFam" id="3.40.190.10:FF:000001">
    <property type="entry name" value="Glutamate receptor ionotropic, kainate 2"/>
    <property type="match status" value="1"/>
</dbReference>
<evidence type="ECO:0000256" key="19">
    <source>
        <dbReference type="PIRSR" id="PIRSR601508-3"/>
    </source>
</evidence>
<keyword evidence="5" id="KW-0732">Signal</keyword>
<keyword evidence="10" id="KW-0675">Receptor</keyword>
<feature type="site" description="Interaction with the cone snail toxin Con-ikot-ikot" evidence="18">
    <location>
        <position position="695"/>
    </location>
</feature>
<evidence type="ECO:0000256" key="8">
    <source>
        <dbReference type="ARBA" id="ARBA00023065"/>
    </source>
</evidence>
<feature type="domain" description="Ionotropic glutamate receptor C-terminal" evidence="21">
    <location>
        <begin position="343"/>
        <end position="712"/>
    </location>
</feature>
<evidence type="ECO:0000256" key="13">
    <source>
        <dbReference type="ARBA" id="ARBA00023286"/>
    </source>
</evidence>
<feature type="disulfide bond" evidence="19">
    <location>
        <begin position="661"/>
        <end position="718"/>
    </location>
</feature>
<reference evidence="23 24" key="1">
    <citation type="submission" date="2024-07" db="EMBL/GenBank/DDBJ databases">
        <title>Chromosome-level genome assembly of the water stick insect Ranatra chinensis (Heteroptera: Nepidae).</title>
        <authorList>
            <person name="Liu X."/>
        </authorList>
    </citation>
    <scope>NUCLEOTIDE SEQUENCE [LARGE SCALE GENOMIC DNA]</scope>
    <source>
        <strain evidence="23">Cailab_2021Rc</strain>
        <tissue evidence="23">Muscle</tissue>
    </source>
</reference>
<dbReference type="CDD" id="cd06382">
    <property type="entry name" value="PBP1_iGluR_Kainate"/>
    <property type="match status" value="1"/>
</dbReference>
<evidence type="ECO:0000313" key="24">
    <source>
        <dbReference type="Proteomes" id="UP001558652"/>
    </source>
</evidence>
<evidence type="ECO:0000256" key="3">
    <source>
        <dbReference type="ARBA" id="ARBA00022475"/>
    </source>
</evidence>
<keyword evidence="4 20" id="KW-0812">Transmembrane</keyword>
<dbReference type="InterPro" id="IPR015683">
    <property type="entry name" value="Ionotropic_Glu_rcpt"/>
</dbReference>
<evidence type="ECO:0000256" key="4">
    <source>
        <dbReference type="ARBA" id="ARBA00022692"/>
    </source>
</evidence>
<dbReference type="SUPFAM" id="SSF53822">
    <property type="entry name" value="Periplasmic binding protein-like I"/>
    <property type="match status" value="1"/>
</dbReference>
<evidence type="ECO:0000256" key="2">
    <source>
        <dbReference type="ARBA" id="ARBA00022448"/>
    </source>
</evidence>
<evidence type="ECO:0000259" key="21">
    <source>
        <dbReference type="SMART" id="SM00079"/>
    </source>
</evidence>
<dbReference type="Gene3D" id="1.10.287.70">
    <property type="match status" value="1"/>
</dbReference>
<feature type="transmembrane region" description="Helical" evidence="20">
    <location>
        <begin position="739"/>
        <end position="760"/>
    </location>
</feature>
<dbReference type="PRINTS" id="PR00177">
    <property type="entry name" value="NMDARECEPTOR"/>
</dbReference>
<feature type="transmembrane region" description="Helical" evidence="20">
    <location>
        <begin position="472"/>
        <end position="491"/>
    </location>
</feature>
<dbReference type="FunFam" id="3.40.190.10:FF:000061">
    <property type="entry name" value="Glutamate receptor, ionotropic kainate"/>
    <property type="match status" value="1"/>
</dbReference>
<evidence type="ECO:0000256" key="14">
    <source>
        <dbReference type="ARBA" id="ARBA00023303"/>
    </source>
</evidence>
<evidence type="ECO:0000256" key="12">
    <source>
        <dbReference type="ARBA" id="ARBA00023257"/>
    </source>
</evidence>
<evidence type="ECO:0000256" key="20">
    <source>
        <dbReference type="SAM" id="Phobius"/>
    </source>
</evidence>
<keyword evidence="6 20" id="KW-1133">Transmembrane helix</keyword>
<keyword evidence="3" id="KW-1003">Cell membrane</keyword>
<dbReference type="PANTHER" id="PTHR18966">
    <property type="entry name" value="IONOTROPIC GLUTAMATE RECEPTOR"/>
    <property type="match status" value="1"/>
</dbReference>
<evidence type="ECO:0000256" key="18">
    <source>
        <dbReference type="PIRSR" id="PIRSR601508-2"/>
    </source>
</evidence>
<dbReference type="GO" id="GO:0045211">
    <property type="term" value="C:postsynaptic membrane"/>
    <property type="evidence" value="ECO:0007669"/>
    <property type="project" value="UniProtKB-SubCell"/>
</dbReference>
<dbReference type="FunFam" id="1.10.287.70:FF:000064">
    <property type="entry name" value="Glutamate receptor ionotropic, kainate"/>
    <property type="match status" value="1"/>
</dbReference>
<dbReference type="Gene3D" id="3.40.50.2300">
    <property type="match status" value="2"/>
</dbReference>
<evidence type="ECO:0000259" key="22">
    <source>
        <dbReference type="SMART" id="SM00918"/>
    </source>
</evidence>
<dbReference type="InterPro" id="IPR001320">
    <property type="entry name" value="Iontro_rcpt_C"/>
</dbReference>
<feature type="site" description="Crucial to convey clamshell closure to channel opening" evidence="18">
    <location>
        <position position="577"/>
    </location>
</feature>
<dbReference type="SMART" id="SM00079">
    <property type="entry name" value="PBPe"/>
    <property type="match status" value="1"/>
</dbReference>
<dbReference type="SUPFAM" id="SSF53850">
    <property type="entry name" value="Periplasmic binding protein-like II"/>
    <property type="match status" value="1"/>
</dbReference>
<evidence type="ECO:0000256" key="17">
    <source>
        <dbReference type="PIRSR" id="PIRSR601508-1"/>
    </source>
</evidence>
<evidence type="ECO:0000256" key="7">
    <source>
        <dbReference type="ARBA" id="ARBA00023018"/>
    </source>
</evidence>
<feature type="binding site" evidence="17">
    <location>
        <position position="649"/>
    </location>
    <ligand>
        <name>L-glutamate</name>
        <dbReference type="ChEBI" id="CHEBI:29985"/>
    </ligand>
</feature>
<comment type="subcellular location">
    <subcellularLocation>
        <location evidence="15">Postsynaptic cell membrane</location>
        <topology evidence="15">Multi-pass membrane protein</topology>
    </subcellularLocation>
</comment>
<dbReference type="InterPro" id="IPR028082">
    <property type="entry name" value="Peripla_BP_I"/>
</dbReference>
<name>A0ABD0Z794_9HEMI</name>
<keyword evidence="9 20" id="KW-0472">Membrane</keyword>
<comment type="similarity">
    <text evidence="1">Belongs to the glutamate-gated ion channel (TC 1.A.10.1) family.</text>
</comment>
<evidence type="ECO:0000256" key="9">
    <source>
        <dbReference type="ARBA" id="ARBA00023136"/>
    </source>
</evidence>
<dbReference type="SMART" id="SM00918">
    <property type="entry name" value="Lig_chan-Glu_bd"/>
    <property type="match status" value="1"/>
</dbReference>
<keyword evidence="7" id="KW-0770">Synapse</keyword>
<evidence type="ECO:0000256" key="10">
    <source>
        <dbReference type="ARBA" id="ARBA00023170"/>
    </source>
</evidence>
<evidence type="ECO:0000256" key="11">
    <source>
        <dbReference type="ARBA" id="ARBA00023180"/>
    </source>
</evidence>
<dbReference type="AlphaFoldDB" id="A0ABD0Z794"/>
<evidence type="ECO:0000256" key="16">
    <source>
        <dbReference type="ARBA" id="ARBA00072754"/>
    </source>
</evidence>
<dbReference type="Pfam" id="PF10613">
    <property type="entry name" value="Lig_chan-Glu_bd"/>
    <property type="match status" value="1"/>
</dbReference>
<keyword evidence="8" id="KW-0406">Ion transport</keyword>
<feature type="site" description="Interaction with the cone snail toxin Con-ikot-ikot" evidence="18">
    <location>
        <position position="604"/>
    </location>
</feature>
<feature type="binding site" evidence="17">
    <location>
        <position position="598"/>
    </location>
    <ligand>
        <name>L-glutamate</name>
        <dbReference type="ChEBI" id="CHEBI:29985"/>
    </ligand>
</feature>
<dbReference type="InterPro" id="IPR001828">
    <property type="entry name" value="ANF_lig-bd_rcpt"/>
</dbReference>
<proteinExistence type="inferred from homology"/>
<dbReference type="GO" id="GO:0008328">
    <property type="term" value="C:ionotropic glutamate receptor complex"/>
    <property type="evidence" value="ECO:0007669"/>
    <property type="project" value="UniProtKB-ARBA"/>
</dbReference>
<feature type="binding site" evidence="17">
    <location>
        <position position="427"/>
    </location>
    <ligand>
        <name>L-glutamate</name>
        <dbReference type="ChEBI" id="CHEBI:29985"/>
    </ligand>
</feature>
<dbReference type="GO" id="GO:0004970">
    <property type="term" value="F:glutamate-gated receptor activity"/>
    <property type="evidence" value="ECO:0007669"/>
    <property type="project" value="UniProtKB-ARBA"/>
</dbReference>
<keyword evidence="12" id="KW-0628">Postsynaptic cell membrane</keyword>
<dbReference type="Pfam" id="PF01094">
    <property type="entry name" value="ANF_receptor"/>
    <property type="match status" value="1"/>
</dbReference>
<evidence type="ECO:0000256" key="1">
    <source>
        <dbReference type="ARBA" id="ARBA00008685"/>
    </source>
</evidence>
<protein>
    <recommendedName>
        <fullName evidence="16">Glutamate receptor 1</fullName>
    </recommendedName>
</protein>
<keyword evidence="13" id="KW-1071">Ligand-gated ion channel</keyword>
<evidence type="ECO:0000256" key="15">
    <source>
        <dbReference type="ARBA" id="ARBA00034104"/>
    </source>
</evidence>
<evidence type="ECO:0000256" key="6">
    <source>
        <dbReference type="ARBA" id="ARBA00022989"/>
    </source>
</evidence>
<accession>A0ABD0Z794</accession>
<dbReference type="Proteomes" id="UP001558652">
    <property type="component" value="Unassembled WGS sequence"/>
</dbReference>
<dbReference type="InterPro" id="IPR019594">
    <property type="entry name" value="Glu/Gly-bd"/>
</dbReference>
<comment type="caution">
    <text evidence="23">The sequence shown here is derived from an EMBL/GenBank/DDBJ whole genome shotgun (WGS) entry which is preliminary data.</text>
</comment>